<proteinExistence type="predicted"/>
<evidence type="ECO:0000313" key="4">
    <source>
        <dbReference type="EMBL" id="SLN75866.1"/>
    </source>
</evidence>
<name>A0A1Y5TX26_9RHOB</name>
<dbReference type="InterPro" id="IPR027385">
    <property type="entry name" value="Beta-barrel_OMP"/>
</dbReference>
<feature type="chain" id="PRO_5012124938" description="Outer membrane protein beta-barrel domain-containing protein" evidence="2">
    <location>
        <begin position="23"/>
        <end position="218"/>
    </location>
</feature>
<reference evidence="4 5" key="1">
    <citation type="submission" date="2017-03" db="EMBL/GenBank/DDBJ databases">
        <authorList>
            <person name="Afonso C.L."/>
            <person name="Miller P.J."/>
            <person name="Scott M.A."/>
            <person name="Spackman E."/>
            <person name="Goraichik I."/>
            <person name="Dimitrov K.M."/>
            <person name="Suarez D.L."/>
            <person name="Swayne D.E."/>
        </authorList>
    </citation>
    <scope>NUCLEOTIDE SEQUENCE [LARGE SCALE GENOMIC DNA]</scope>
    <source>
        <strain evidence="4 5">CECT 7023</strain>
    </source>
</reference>
<organism evidence="4 5">
    <name type="scientific">Roseisalinus antarcticus</name>
    <dbReference type="NCBI Taxonomy" id="254357"/>
    <lineage>
        <taxon>Bacteria</taxon>
        <taxon>Pseudomonadati</taxon>
        <taxon>Pseudomonadota</taxon>
        <taxon>Alphaproteobacteria</taxon>
        <taxon>Rhodobacterales</taxon>
        <taxon>Roseobacteraceae</taxon>
        <taxon>Roseisalinus</taxon>
    </lineage>
</organism>
<gene>
    <name evidence="4" type="ORF">ROA7023_04041</name>
</gene>
<dbReference type="AlphaFoldDB" id="A0A1Y5TX26"/>
<dbReference type="EMBL" id="FWFZ01000038">
    <property type="protein sequence ID" value="SLN75866.1"/>
    <property type="molecule type" value="Genomic_DNA"/>
</dbReference>
<feature type="signal peptide" evidence="2">
    <location>
        <begin position="1"/>
        <end position="22"/>
    </location>
</feature>
<dbReference type="InterPro" id="IPR011250">
    <property type="entry name" value="OMP/PagP_B-barrel"/>
</dbReference>
<dbReference type="Pfam" id="PF13505">
    <property type="entry name" value="OMP_b-brl"/>
    <property type="match status" value="1"/>
</dbReference>
<dbReference type="OrthoDB" id="9810784at2"/>
<evidence type="ECO:0000256" key="2">
    <source>
        <dbReference type="SAM" id="SignalP"/>
    </source>
</evidence>
<feature type="domain" description="Outer membrane protein beta-barrel" evidence="3">
    <location>
        <begin position="10"/>
        <end position="218"/>
    </location>
</feature>
<evidence type="ECO:0000259" key="3">
    <source>
        <dbReference type="Pfam" id="PF13505"/>
    </source>
</evidence>
<evidence type="ECO:0000313" key="5">
    <source>
        <dbReference type="Proteomes" id="UP000193900"/>
    </source>
</evidence>
<sequence length="218" mass="23273">MRRLVPLPLLALIAGTAATPLAAEVELSLYLGAQSAPHSRVTVADDPLIPDEDFLVGWQGRSFEPPPYYGLRATWWRDANMGFGADFSHAKVYSGEDGRAAGYETLEFTDGINILTANAYYRWPGGLGALTPYVGAGIGVALPHVEVTKNGSETFGYQYTGPALALLAGASYPLSERVSVFGEVKSTYSWNEADLSSGGTLRTNIVTNALNIGVSYAF</sequence>
<dbReference type="Proteomes" id="UP000193900">
    <property type="component" value="Unassembled WGS sequence"/>
</dbReference>
<dbReference type="Gene3D" id="2.40.160.20">
    <property type="match status" value="1"/>
</dbReference>
<keyword evidence="1 2" id="KW-0732">Signal</keyword>
<dbReference type="RefSeq" id="WP_085880755.1">
    <property type="nucleotide sequence ID" value="NZ_FWFZ01000038.1"/>
</dbReference>
<accession>A0A1Y5TX26</accession>
<keyword evidence="5" id="KW-1185">Reference proteome</keyword>
<dbReference type="SUPFAM" id="SSF56925">
    <property type="entry name" value="OMPA-like"/>
    <property type="match status" value="1"/>
</dbReference>
<protein>
    <recommendedName>
        <fullName evidence="3">Outer membrane protein beta-barrel domain-containing protein</fullName>
    </recommendedName>
</protein>
<evidence type="ECO:0000256" key="1">
    <source>
        <dbReference type="ARBA" id="ARBA00022729"/>
    </source>
</evidence>